<dbReference type="AlphaFoldDB" id="A0AAD3D7F7"/>
<organism evidence="8 9">
    <name type="scientific">Chaetoceros tenuissimus</name>
    <dbReference type="NCBI Taxonomy" id="426638"/>
    <lineage>
        <taxon>Eukaryota</taxon>
        <taxon>Sar</taxon>
        <taxon>Stramenopiles</taxon>
        <taxon>Ochrophyta</taxon>
        <taxon>Bacillariophyta</taxon>
        <taxon>Coscinodiscophyceae</taxon>
        <taxon>Chaetocerotophycidae</taxon>
        <taxon>Chaetocerotales</taxon>
        <taxon>Chaetocerotaceae</taxon>
        <taxon>Chaetoceros</taxon>
    </lineage>
</organism>
<evidence type="ECO:0000313" key="8">
    <source>
        <dbReference type="EMBL" id="GFH59292.1"/>
    </source>
</evidence>
<evidence type="ECO:0000256" key="4">
    <source>
        <dbReference type="ARBA" id="ARBA00022927"/>
    </source>
</evidence>
<dbReference type="Pfam" id="PF12352">
    <property type="entry name" value="V-SNARE_C"/>
    <property type="match status" value="1"/>
</dbReference>
<dbReference type="GO" id="GO:0005484">
    <property type="term" value="F:SNAP receptor activity"/>
    <property type="evidence" value="ECO:0007669"/>
    <property type="project" value="TreeGrafter"/>
</dbReference>
<evidence type="ECO:0000256" key="6">
    <source>
        <dbReference type="ARBA" id="ARBA00023136"/>
    </source>
</evidence>
<evidence type="ECO:0008006" key="10">
    <source>
        <dbReference type="Google" id="ProtNLM"/>
    </source>
</evidence>
<evidence type="ECO:0000256" key="7">
    <source>
        <dbReference type="SAM" id="Phobius"/>
    </source>
</evidence>
<evidence type="ECO:0000256" key="1">
    <source>
        <dbReference type="ARBA" id="ARBA00004211"/>
    </source>
</evidence>
<reference evidence="8 9" key="1">
    <citation type="journal article" date="2021" name="Sci. Rep.">
        <title>The genome of the diatom Chaetoceros tenuissimus carries an ancient integrated fragment of an extant virus.</title>
        <authorList>
            <person name="Hongo Y."/>
            <person name="Kimura K."/>
            <person name="Takaki Y."/>
            <person name="Yoshida Y."/>
            <person name="Baba S."/>
            <person name="Kobayashi G."/>
            <person name="Nagasaki K."/>
            <person name="Hano T."/>
            <person name="Tomaru Y."/>
        </authorList>
    </citation>
    <scope>NUCLEOTIDE SEQUENCE [LARGE SCALE GENOMIC DNA]</scope>
    <source>
        <strain evidence="8 9">NIES-3715</strain>
    </source>
</reference>
<dbReference type="GO" id="GO:0015031">
    <property type="term" value="P:protein transport"/>
    <property type="evidence" value="ECO:0007669"/>
    <property type="project" value="UniProtKB-KW"/>
</dbReference>
<dbReference type="Proteomes" id="UP001054902">
    <property type="component" value="Unassembled WGS sequence"/>
</dbReference>
<dbReference type="GO" id="GO:0006906">
    <property type="term" value="P:vesicle fusion"/>
    <property type="evidence" value="ECO:0007669"/>
    <property type="project" value="TreeGrafter"/>
</dbReference>
<sequence>MSTEYAVYKEEYEQSLSKVRSFLSSNARSLTTLRECERLLAEARRNANSMEELANNSGDSFQLNEAKRRVEQEIMPLLEEVDRTIAEREQGGFQQQQQQQQRQRTELFSGYRAPSLGQSDNEGDDMEMLIRNSEDMLRHAQNMCNESEQLGSETLNLMGRQREQLQNASSHLTGAQAYFTEAGDILQDMTKKALRNKRFLKGVIAVLILANVTVLIAIIKKKKN</sequence>
<feature type="transmembrane region" description="Helical" evidence="7">
    <location>
        <begin position="199"/>
        <end position="219"/>
    </location>
</feature>
<keyword evidence="9" id="KW-1185">Reference proteome</keyword>
<evidence type="ECO:0000256" key="5">
    <source>
        <dbReference type="ARBA" id="ARBA00022989"/>
    </source>
</evidence>
<keyword evidence="4" id="KW-0653">Protein transport</keyword>
<evidence type="ECO:0000313" key="9">
    <source>
        <dbReference type="Proteomes" id="UP001054902"/>
    </source>
</evidence>
<name>A0AAD3D7F7_9STRA</name>
<dbReference type="Gene3D" id="1.20.5.110">
    <property type="match status" value="1"/>
</dbReference>
<dbReference type="SUPFAM" id="SSF58038">
    <property type="entry name" value="SNARE fusion complex"/>
    <property type="match status" value="1"/>
</dbReference>
<gene>
    <name evidence="8" type="ORF">CTEN210_15768</name>
</gene>
<comment type="subcellular location">
    <subcellularLocation>
        <location evidence="1">Membrane</location>
        <topology evidence="1">Single-pass type IV membrane protein</topology>
    </subcellularLocation>
</comment>
<dbReference type="GO" id="GO:0031201">
    <property type="term" value="C:SNARE complex"/>
    <property type="evidence" value="ECO:0007669"/>
    <property type="project" value="TreeGrafter"/>
</dbReference>
<dbReference type="PANTHER" id="PTHR21230">
    <property type="entry name" value="VESICLE TRANSPORT V-SNARE PROTEIN VTI1-RELATED"/>
    <property type="match status" value="1"/>
</dbReference>
<dbReference type="GO" id="GO:0031902">
    <property type="term" value="C:late endosome membrane"/>
    <property type="evidence" value="ECO:0007669"/>
    <property type="project" value="TreeGrafter"/>
</dbReference>
<keyword evidence="2" id="KW-0813">Transport</keyword>
<evidence type="ECO:0000256" key="2">
    <source>
        <dbReference type="ARBA" id="ARBA00022448"/>
    </source>
</evidence>
<dbReference type="PANTHER" id="PTHR21230:SF26">
    <property type="entry name" value="VESICLE TRANSPORT THROUGH INTERACTION WITH T-SNARES HOMOLOG 1A"/>
    <property type="match status" value="1"/>
</dbReference>
<dbReference type="EMBL" id="BLLK01000062">
    <property type="protein sequence ID" value="GFH59292.1"/>
    <property type="molecule type" value="Genomic_DNA"/>
</dbReference>
<proteinExistence type="predicted"/>
<comment type="caution">
    <text evidence="8">The sequence shown here is derived from an EMBL/GenBank/DDBJ whole genome shotgun (WGS) entry which is preliminary data.</text>
</comment>
<evidence type="ECO:0000256" key="3">
    <source>
        <dbReference type="ARBA" id="ARBA00022692"/>
    </source>
</evidence>
<dbReference type="GO" id="GO:0000149">
    <property type="term" value="F:SNARE binding"/>
    <property type="evidence" value="ECO:0007669"/>
    <property type="project" value="TreeGrafter"/>
</dbReference>
<protein>
    <recommendedName>
        <fullName evidence="10">Vesicle transport v-SNARE N-terminal domain-containing protein</fullName>
    </recommendedName>
</protein>
<keyword evidence="5 7" id="KW-1133">Transmembrane helix</keyword>
<keyword evidence="3 7" id="KW-0812">Transmembrane</keyword>
<dbReference type="GO" id="GO:0005794">
    <property type="term" value="C:Golgi apparatus"/>
    <property type="evidence" value="ECO:0007669"/>
    <property type="project" value="TreeGrafter"/>
</dbReference>
<dbReference type="GO" id="GO:0012507">
    <property type="term" value="C:ER to Golgi transport vesicle membrane"/>
    <property type="evidence" value="ECO:0007669"/>
    <property type="project" value="TreeGrafter"/>
</dbReference>
<accession>A0AAD3D7F7</accession>
<dbReference type="GO" id="GO:0005789">
    <property type="term" value="C:endoplasmic reticulum membrane"/>
    <property type="evidence" value="ECO:0007669"/>
    <property type="project" value="TreeGrafter"/>
</dbReference>
<keyword evidence="6 7" id="KW-0472">Membrane</keyword>